<dbReference type="PANTHER" id="PTHR43899">
    <property type="entry name" value="RH59310P"/>
    <property type="match status" value="1"/>
</dbReference>
<dbReference type="PIRSF" id="PIRSF000126">
    <property type="entry name" value="11-beta-HSD1"/>
    <property type="match status" value="1"/>
</dbReference>
<protein>
    <recommendedName>
        <fullName evidence="7">Steroid dehydrogenase</fullName>
    </recommendedName>
</protein>
<dbReference type="Proteomes" id="UP000069272">
    <property type="component" value="Chromosome 2L"/>
</dbReference>
<evidence type="ECO:0000256" key="2">
    <source>
        <dbReference type="ARBA" id="ARBA00022857"/>
    </source>
</evidence>
<dbReference type="Gene3D" id="3.40.50.720">
    <property type="entry name" value="NAD(P)-binding Rossmann-like Domain"/>
    <property type="match status" value="1"/>
</dbReference>
<comment type="subcellular location">
    <subcellularLocation>
        <location evidence="1">Endoplasmic reticulum</location>
    </subcellularLocation>
</comment>
<keyword evidence="6" id="KW-1185">Reference proteome</keyword>
<evidence type="ECO:0000256" key="3">
    <source>
        <dbReference type="ARBA" id="ARBA00023002"/>
    </source>
</evidence>
<reference evidence="5" key="2">
    <citation type="submission" date="2022-08" db="UniProtKB">
        <authorList>
            <consortium name="EnsemblMetazoa"/>
        </authorList>
    </citation>
    <scope>IDENTIFICATION</scope>
    <source>
        <strain evidence="5">STECLA/ALBI9_A</strain>
    </source>
</reference>
<dbReference type="PRINTS" id="PR00081">
    <property type="entry name" value="GDHRDH"/>
</dbReference>
<organism evidence="5 6">
    <name type="scientific">Anopheles albimanus</name>
    <name type="common">New world malaria mosquito</name>
    <dbReference type="NCBI Taxonomy" id="7167"/>
    <lineage>
        <taxon>Eukaryota</taxon>
        <taxon>Metazoa</taxon>
        <taxon>Ecdysozoa</taxon>
        <taxon>Arthropoda</taxon>
        <taxon>Hexapoda</taxon>
        <taxon>Insecta</taxon>
        <taxon>Pterygota</taxon>
        <taxon>Neoptera</taxon>
        <taxon>Endopterygota</taxon>
        <taxon>Diptera</taxon>
        <taxon>Nematocera</taxon>
        <taxon>Culicoidea</taxon>
        <taxon>Culicidae</taxon>
        <taxon>Anophelinae</taxon>
        <taxon>Anopheles</taxon>
    </lineage>
</organism>
<dbReference type="AlphaFoldDB" id="A0A182F4M8"/>
<dbReference type="Pfam" id="PF00106">
    <property type="entry name" value="adh_short"/>
    <property type="match status" value="1"/>
</dbReference>
<evidence type="ECO:0008006" key="7">
    <source>
        <dbReference type="Google" id="ProtNLM"/>
    </source>
</evidence>
<dbReference type="InterPro" id="IPR020904">
    <property type="entry name" value="Sc_DH/Rdtase_CS"/>
</dbReference>
<accession>A0A182F4M8</accession>
<reference evidence="5 6" key="1">
    <citation type="journal article" date="2017" name="G3 (Bethesda)">
        <title>The Physical Genome Mapping of Anopheles albimanus Corrected Scaffold Misassemblies and Identified Interarm Rearrangements in Genus Anopheles.</title>
        <authorList>
            <person name="Artemov G.N."/>
            <person name="Peery A.N."/>
            <person name="Jiang X."/>
            <person name="Tu Z."/>
            <person name="Stegniy V.N."/>
            <person name="Sharakhova M.V."/>
            <person name="Sharakhov I.V."/>
        </authorList>
    </citation>
    <scope>NUCLEOTIDE SEQUENCE [LARGE SCALE GENOMIC DNA]</scope>
    <source>
        <strain evidence="5 6">ALBI9_A</strain>
    </source>
</reference>
<dbReference type="STRING" id="7167.A0A182F4M8"/>
<dbReference type="PANTHER" id="PTHR43899:SF9">
    <property type="entry name" value="MIP25013P-RELATED"/>
    <property type="match status" value="1"/>
</dbReference>
<evidence type="ECO:0000313" key="6">
    <source>
        <dbReference type="Proteomes" id="UP000069272"/>
    </source>
</evidence>
<dbReference type="VEuPathDB" id="VectorBase:AALB20_034302"/>
<dbReference type="CDD" id="cd05356">
    <property type="entry name" value="17beta-HSD1_like_SDR_c"/>
    <property type="match status" value="1"/>
</dbReference>
<dbReference type="GO" id="GO:0005783">
    <property type="term" value="C:endoplasmic reticulum"/>
    <property type="evidence" value="ECO:0007669"/>
    <property type="project" value="UniProtKB-SubCell"/>
</dbReference>
<dbReference type="GO" id="GO:0016491">
    <property type="term" value="F:oxidoreductase activity"/>
    <property type="evidence" value="ECO:0007669"/>
    <property type="project" value="UniProtKB-KW"/>
</dbReference>
<keyword evidence="2" id="KW-0521">NADP</keyword>
<proteinExistence type="inferred from homology"/>
<dbReference type="InterPro" id="IPR036291">
    <property type="entry name" value="NAD(P)-bd_dom_sf"/>
</dbReference>
<evidence type="ECO:0000256" key="4">
    <source>
        <dbReference type="RuleBase" id="RU000363"/>
    </source>
</evidence>
<dbReference type="EnsemblMetazoa" id="AALB001419-RA">
    <property type="protein sequence ID" value="AALB001419-PA"/>
    <property type="gene ID" value="AALB001419"/>
</dbReference>
<dbReference type="InterPro" id="IPR051019">
    <property type="entry name" value="VLCFA-Steroid_DH"/>
</dbReference>
<comment type="similarity">
    <text evidence="4">Belongs to the short-chain dehydrogenases/reductases (SDR) family.</text>
</comment>
<evidence type="ECO:0000256" key="1">
    <source>
        <dbReference type="ARBA" id="ARBA00004240"/>
    </source>
</evidence>
<name>A0A182F4M8_ANOAL</name>
<evidence type="ECO:0000313" key="5">
    <source>
        <dbReference type="EnsemblMetazoa" id="AALB001419-PA"/>
    </source>
</evidence>
<dbReference type="FunFam" id="3.40.50.720:FF:000137">
    <property type="entry name" value="Hydroxysteroid (17-beta) dehydrogenase 3"/>
    <property type="match status" value="1"/>
</dbReference>
<dbReference type="PROSITE" id="PS00061">
    <property type="entry name" value="ADH_SHORT"/>
    <property type="match status" value="1"/>
</dbReference>
<dbReference type="PRINTS" id="PR00080">
    <property type="entry name" value="SDRFAMILY"/>
</dbReference>
<dbReference type="InterPro" id="IPR002347">
    <property type="entry name" value="SDR_fam"/>
</dbReference>
<sequence length="312" mass="34698">MFATLFTVIGALSVASWLYENLRNSVVLLIHRFKVSREDSLVQKYGPWAVITGGSDGIGKAYAHYLAQKGMKVLLVARNAAKLSNVAQEITEKYGVECRFAVADFSKGEQIFPQLEQELAPFDIGILVNNVGVISEKPILLERMEKSLLWNLINVNVGAATLLCNIVIPQMKRNKRGLIVNISSMAAFSPTPYLNVYAATKAYITSFSHALHEELKPYGIECQTVSPGFVHTSMTEYLAPTEGSQTPLSRRLLKVNDFIRYAGYTLGKVSTTCGHWSHGIQVAILKMLPETLRLRIFTRLYTELLSEFSNSS</sequence>
<dbReference type="VEuPathDB" id="VectorBase:AALB001419"/>
<dbReference type="SUPFAM" id="SSF51735">
    <property type="entry name" value="NAD(P)-binding Rossmann-fold domains"/>
    <property type="match status" value="1"/>
</dbReference>
<keyword evidence="3" id="KW-0560">Oxidoreductase</keyword>